<sequence length="306" mass="34299">MPSSSDSPFWQTNQLNNRGCVLIMEGTLFEANNIFEFAVKNFGTIESSRNRIYASIQVALRHFTITPQGYCEEDEEKLTGSMTKNSQLRASSYCGQVNQDKYHQVYSLPLVMHDDEWAASSLQEKYNILIFNTSLCNHLLGMYLLKQETIYASSSSNTNYSIQGYQYFFEVAGMLYKSALSNISTLNPSGIDQLCHVAMFNNISHVYKTLQGCDSREAYNYDILLLKAIYWWKDSNSNLNGSSSTNMMNMSPPIYGSSSLRNDSTATVTESMMTTSVTSATEESIDSFLDNIFYLISASDTPASAA</sequence>
<dbReference type="KEGG" id="fcy:FRACYDRAFT_236380"/>
<dbReference type="OrthoDB" id="55147at2759"/>
<dbReference type="Proteomes" id="UP000095751">
    <property type="component" value="Unassembled WGS sequence"/>
</dbReference>
<dbReference type="AlphaFoldDB" id="A0A1E7FQC8"/>
<keyword evidence="2" id="KW-1185">Reference proteome</keyword>
<evidence type="ECO:0000313" key="1">
    <source>
        <dbReference type="EMBL" id="OEU20305.1"/>
    </source>
</evidence>
<organism evidence="1 2">
    <name type="scientific">Fragilariopsis cylindrus CCMP1102</name>
    <dbReference type="NCBI Taxonomy" id="635003"/>
    <lineage>
        <taxon>Eukaryota</taxon>
        <taxon>Sar</taxon>
        <taxon>Stramenopiles</taxon>
        <taxon>Ochrophyta</taxon>
        <taxon>Bacillariophyta</taxon>
        <taxon>Bacillariophyceae</taxon>
        <taxon>Bacillariophycidae</taxon>
        <taxon>Bacillariales</taxon>
        <taxon>Bacillariaceae</taxon>
        <taxon>Fragilariopsis</taxon>
    </lineage>
</organism>
<proteinExistence type="predicted"/>
<protein>
    <submittedName>
        <fullName evidence="1">Uncharacterized protein</fullName>
    </submittedName>
</protein>
<dbReference type="EMBL" id="KV784355">
    <property type="protein sequence ID" value="OEU20305.1"/>
    <property type="molecule type" value="Genomic_DNA"/>
</dbReference>
<accession>A0A1E7FQC8</accession>
<name>A0A1E7FQC8_9STRA</name>
<gene>
    <name evidence="1" type="ORF">FRACYDRAFT_236380</name>
</gene>
<reference evidence="1 2" key="1">
    <citation type="submission" date="2016-09" db="EMBL/GenBank/DDBJ databases">
        <title>Extensive genetic diversity and differential bi-allelic expression allows diatom success in the polar Southern Ocean.</title>
        <authorList>
            <consortium name="DOE Joint Genome Institute"/>
            <person name="Mock T."/>
            <person name="Otillar R.P."/>
            <person name="Strauss J."/>
            <person name="Dupont C."/>
            <person name="Frickenhaus S."/>
            <person name="Maumus F."/>
            <person name="Mcmullan M."/>
            <person name="Sanges R."/>
            <person name="Schmutz J."/>
            <person name="Toseland A."/>
            <person name="Valas R."/>
            <person name="Veluchamy A."/>
            <person name="Ward B.J."/>
            <person name="Allen A."/>
            <person name="Barry K."/>
            <person name="Falciatore A."/>
            <person name="Ferrante M."/>
            <person name="Fortunato A.E."/>
            <person name="Gloeckner G."/>
            <person name="Gruber A."/>
            <person name="Hipkin R."/>
            <person name="Janech M."/>
            <person name="Kroth P."/>
            <person name="Leese F."/>
            <person name="Lindquist E."/>
            <person name="Lyon B.R."/>
            <person name="Martin J."/>
            <person name="Mayer C."/>
            <person name="Parker M."/>
            <person name="Quesneville H."/>
            <person name="Raymond J."/>
            <person name="Uhlig C."/>
            <person name="Valentin K.U."/>
            <person name="Worden A.Z."/>
            <person name="Armbrust E.V."/>
            <person name="Bowler C."/>
            <person name="Green B."/>
            <person name="Moulton V."/>
            <person name="Van Oosterhout C."/>
            <person name="Grigoriev I."/>
        </authorList>
    </citation>
    <scope>NUCLEOTIDE SEQUENCE [LARGE SCALE GENOMIC DNA]</scope>
    <source>
        <strain evidence="1 2">CCMP1102</strain>
    </source>
</reference>
<evidence type="ECO:0000313" key="2">
    <source>
        <dbReference type="Proteomes" id="UP000095751"/>
    </source>
</evidence>
<dbReference type="InParanoid" id="A0A1E7FQC8"/>